<feature type="non-terminal residue" evidence="3">
    <location>
        <position position="1"/>
    </location>
</feature>
<feature type="domain" description="PhoU" evidence="2">
    <location>
        <begin position="1"/>
        <end position="54"/>
    </location>
</feature>
<evidence type="ECO:0000313" key="4">
    <source>
        <dbReference type="Proteomes" id="UP001165561"/>
    </source>
</evidence>
<organism evidence="3 4">
    <name type="scientific">Georgenia halotolerans</name>
    <dbReference type="NCBI Taxonomy" id="3028317"/>
    <lineage>
        <taxon>Bacteria</taxon>
        <taxon>Bacillati</taxon>
        <taxon>Actinomycetota</taxon>
        <taxon>Actinomycetes</taxon>
        <taxon>Micrococcales</taxon>
        <taxon>Bogoriellaceae</taxon>
        <taxon>Georgenia</taxon>
    </lineage>
</organism>
<proteinExistence type="predicted"/>
<dbReference type="InterPro" id="IPR038078">
    <property type="entry name" value="PhoU-like_sf"/>
</dbReference>
<keyword evidence="4" id="KW-1185">Reference proteome</keyword>
<comment type="caution">
    <text evidence="3">The sequence shown here is derived from an EMBL/GenBank/DDBJ whole genome shotgun (WGS) entry which is preliminary data.</text>
</comment>
<accession>A0ABT5TSC2</accession>
<dbReference type="Gene3D" id="1.20.58.220">
    <property type="entry name" value="Phosphate transport system protein phou homolog 2, domain 2"/>
    <property type="match status" value="1"/>
</dbReference>
<dbReference type="PANTHER" id="PTHR42930:SF3">
    <property type="entry name" value="PHOSPHATE-SPECIFIC TRANSPORT SYSTEM ACCESSORY PROTEIN PHOU"/>
    <property type="match status" value="1"/>
</dbReference>
<dbReference type="InterPro" id="IPR026022">
    <property type="entry name" value="PhoU_dom"/>
</dbReference>
<evidence type="ECO:0000259" key="2">
    <source>
        <dbReference type="Pfam" id="PF01895"/>
    </source>
</evidence>
<dbReference type="PANTHER" id="PTHR42930">
    <property type="entry name" value="PHOSPHATE-SPECIFIC TRANSPORT SYSTEM ACCESSORY PROTEIN PHOU"/>
    <property type="match status" value="1"/>
</dbReference>
<dbReference type="SUPFAM" id="SSF109755">
    <property type="entry name" value="PhoU-like"/>
    <property type="match status" value="1"/>
</dbReference>
<keyword evidence="1" id="KW-0813">Transport</keyword>
<sequence>DAAVDALERQLDEQCISLLARQQPVATDLRVVVSALRMSATVERMGDLARHVASVARGRYPHAVTRGEMQDTLLQMADAATKVADQVSELLESRDLDLAAAIQRDDSLLDELHRHTFELML</sequence>
<keyword evidence="1" id="KW-0592">Phosphate transport</keyword>
<protein>
    <submittedName>
        <fullName evidence="3">PhoU domain-containing protein</fullName>
    </submittedName>
</protein>
<reference evidence="3" key="1">
    <citation type="submission" date="2023-02" db="EMBL/GenBank/DDBJ databases">
        <title>Georgenia sp.10Sc9-8, isolated from a soil sample collected from the Taklamakan desert.</title>
        <authorList>
            <person name="Liu S."/>
        </authorList>
    </citation>
    <scope>NUCLEOTIDE SEQUENCE</scope>
    <source>
        <strain evidence="3">10Sc9-8</strain>
    </source>
</reference>
<dbReference type="EMBL" id="JARACI010000134">
    <property type="protein sequence ID" value="MDD9204961.1"/>
    <property type="molecule type" value="Genomic_DNA"/>
</dbReference>
<evidence type="ECO:0000256" key="1">
    <source>
        <dbReference type="ARBA" id="ARBA00022592"/>
    </source>
</evidence>
<evidence type="ECO:0000313" key="3">
    <source>
        <dbReference type="EMBL" id="MDD9204961.1"/>
    </source>
</evidence>
<gene>
    <name evidence="3" type="ORF">PU560_00610</name>
</gene>
<dbReference type="InterPro" id="IPR028366">
    <property type="entry name" value="PhoU"/>
</dbReference>
<dbReference type="Proteomes" id="UP001165561">
    <property type="component" value="Unassembled WGS sequence"/>
</dbReference>
<dbReference type="Pfam" id="PF01895">
    <property type="entry name" value="PhoU"/>
    <property type="match status" value="1"/>
</dbReference>
<name>A0ABT5TSC2_9MICO</name>
<feature type="non-terminal residue" evidence="3">
    <location>
        <position position="121"/>
    </location>
</feature>